<name>A0A9D9DS10_9BACT</name>
<evidence type="ECO:0000259" key="2">
    <source>
        <dbReference type="Pfam" id="PF06580"/>
    </source>
</evidence>
<accession>A0A9D9DS10</accession>
<protein>
    <submittedName>
        <fullName evidence="3">Histidine kinase</fullName>
    </submittedName>
</protein>
<proteinExistence type="predicted"/>
<reference evidence="3" key="1">
    <citation type="submission" date="2020-10" db="EMBL/GenBank/DDBJ databases">
        <authorList>
            <person name="Gilroy R."/>
        </authorList>
    </citation>
    <scope>NUCLEOTIDE SEQUENCE</scope>
    <source>
        <strain evidence="3">2889</strain>
    </source>
</reference>
<feature type="transmembrane region" description="Helical" evidence="1">
    <location>
        <begin position="80"/>
        <end position="99"/>
    </location>
</feature>
<feature type="domain" description="Signal transduction histidine kinase internal region" evidence="2">
    <location>
        <begin position="166"/>
        <end position="243"/>
    </location>
</feature>
<feature type="transmembrane region" description="Helical" evidence="1">
    <location>
        <begin position="119"/>
        <end position="146"/>
    </location>
</feature>
<keyword evidence="1" id="KW-1133">Transmembrane helix</keyword>
<evidence type="ECO:0000256" key="1">
    <source>
        <dbReference type="SAM" id="Phobius"/>
    </source>
</evidence>
<comment type="caution">
    <text evidence="3">The sequence shown here is derived from an EMBL/GenBank/DDBJ whole genome shotgun (WGS) entry which is preliminary data.</text>
</comment>
<keyword evidence="1" id="KW-0812">Transmembrane</keyword>
<gene>
    <name evidence="3" type="ORF">IAB08_07380</name>
</gene>
<keyword evidence="1" id="KW-0472">Membrane</keyword>
<dbReference type="InterPro" id="IPR010559">
    <property type="entry name" value="Sig_transdc_His_kin_internal"/>
</dbReference>
<dbReference type="SUPFAM" id="SSF55874">
    <property type="entry name" value="ATPase domain of HSP90 chaperone/DNA topoisomerase II/histidine kinase"/>
    <property type="match status" value="1"/>
</dbReference>
<dbReference type="GO" id="GO:0000155">
    <property type="term" value="F:phosphorelay sensor kinase activity"/>
    <property type="evidence" value="ECO:0007669"/>
    <property type="project" value="InterPro"/>
</dbReference>
<evidence type="ECO:0000313" key="4">
    <source>
        <dbReference type="Proteomes" id="UP000823612"/>
    </source>
</evidence>
<dbReference type="Pfam" id="PF06580">
    <property type="entry name" value="His_kinase"/>
    <property type="match status" value="1"/>
</dbReference>
<dbReference type="PANTHER" id="PTHR34220">
    <property type="entry name" value="SENSOR HISTIDINE KINASE YPDA"/>
    <property type="match status" value="1"/>
</dbReference>
<dbReference type="Proteomes" id="UP000823612">
    <property type="component" value="Unassembled WGS sequence"/>
</dbReference>
<organism evidence="3 4">
    <name type="scientific">Candidatus Pullibacteroides excrementavium</name>
    <dbReference type="NCBI Taxonomy" id="2840905"/>
    <lineage>
        <taxon>Bacteria</taxon>
        <taxon>Pseudomonadati</taxon>
        <taxon>Bacteroidota</taxon>
        <taxon>Bacteroidia</taxon>
        <taxon>Bacteroidales</taxon>
        <taxon>Candidatus Pullibacteroides</taxon>
    </lineage>
</organism>
<evidence type="ECO:0000313" key="3">
    <source>
        <dbReference type="EMBL" id="MBO8433097.1"/>
    </source>
</evidence>
<reference evidence="3" key="2">
    <citation type="journal article" date="2021" name="PeerJ">
        <title>Extensive microbial diversity within the chicken gut microbiome revealed by metagenomics and culture.</title>
        <authorList>
            <person name="Gilroy R."/>
            <person name="Ravi A."/>
            <person name="Getino M."/>
            <person name="Pursley I."/>
            <person name="Horton D.L."/>
            <person name="Alikhan N.F."/>
            <person name="Baker D."/>
            <person name="Gharbi K."/>
            <person name="Hall N."/>
            <person name="Watson M."/>
            <person name="Adriaenssens E.M."/>
            <person name="Foster-Nyarko E."/>
            <person name="Jarju S."/>
            <person name="Secka A."/>
            <person name="Antonio M."/>
            <person name="Oren A."/>
            <person name="Chaudhuri R.R."/>
            <person name="La Ragione R."/>
            <person name="Hildebrand F."/>
            <person name="Pallen M.J."/>
        </authorList>
    </citation>
    <scope>NUCLEOTIDE SEQUENCE</scope>
    <source>
        <strain evidence="3">2889</strain>
    </source>
</reference>
<dbReference type="EMBL" id="JADIMZ010000110">
    <property type="protein sequence ID" value="MBO8433097.1"/>
    <property type="molecule type" value="Genomic_DNA"/>
</dbReference>
<feature type="transmembrane region" description="Helical" evidence="1">
    <location>
        <begin position="12"/>
        <end position="34"/>
    </location>
</feature>
<sequence length="361" mass="42674">MNEWSVLPGRRYRNVEIAIHIGVWLLFFSWPLAFAHTDIPDFSRFYMRYLISPLLCLCLFYLNYFFLIRRYLFAGKLVRYFLVNLLCIGAAVLLMHFWHKDLMDLIFGKPDYIPRRKPVPVGWFFILSNFVRFVLVVGFSLAVRFVGRWYRMEMDRQAFEKERNVMELNNLRKQLHPHFLFNTLNNIYALISIDPEKAKTAVHDLSGLLRYVLKKSDMDTVPLSEELHFMNNYIALMSLRLSSNTELRIDFPDEDSVRNCMVPPLLYINMVENAFKYGVSTGRTSICISLRVEKENRMIRFRCQNPLPRDDGREMLKDGEHTGVGLQNLRKRLHYIYGDDCRFEAGPRGTMYVAELDVPFQ</sequence>
<dbReference type="AlphaFoldDB" id="A0A9D9DS10"/>
<dbReference type="GO" id="GO:0016020">
    <property type="term" value="C:membrane"/>
    <property type="evidence" value="ECO:0007669"/>
    <property type="project" value="InterPro"/>
</dbReference>
<dbReference type="Gene3D" id="3.30.565.10">
    <property type="entry name" value="Histidine kinase-like ATPase, C-terminal domain"/>
    <property type="match status" value="1"/>
</dbReference>
<feature type="transmembrane region" description="Helical" evidence="1">
    <location>
        <begin position="46"/>
        <end position="68"/>
    </location>
</feature>
<keyword evidence="3" id="KW-0418">Kinase</keyword>
<dbReference type="InterPro" id="IPR036890">
    <property type="entry name" value="HATPase_C_sf"/>
</dbReference>
<keyword evidence="3" id="KW-0808">Transferase</keyword>
<dbReference type="InterPro" id="IPR050640">
    <property type="entry name" value="Bact_2-comp_sensor_kinase"/>
</dbReference>
<dbReference type="PANTHER" id="PTHR34220:SF7">
    <property type="entry name" value="SENSOR HISTIDINE KINASE YPDA"/>
    <property type="match status" value="1"/>
</dbReference>